<evidence type="ECO:0000256" key="10">
    <source>
        <dbReference type="ARBA" id="ARBA00025198"/>
    </source>
</evidence>
<dbReference type="InterPro" id="IPR002146">
    <property type="entry name" value="ATP_synth_b/b'su_bac/chlpt"/>
</dbReference>
<keyword evidence="3 12" id="KW-0138">CF(0)</keyword>
<reference evidence="15" key="1">
    <citation type="submission" date="2021-02" db="EMBL/GenBank/DDBJ databases">
        <title>Activity-based single-cell genomes from oceanic crustal fluid captures similar information to metagenomic and metatranscriptomic surveys with orders of magnitude less sampling.</title>
        <authorList>
            <person name="D'Angelo T.S."/>
            <person name="Orcutt B.N."/>
        </authorList>
    </citation>
    <scope>NUCLEOTIDE SEQUENCE [LARGE SCALE GENOMIC DNA]</scope>
    <source>
        <strain evidence="15">AH-315-E05</strain>
    </source>
</reference>
<evidence type="ECO:0000256" key="4">
    <source>
        <dbReference type="ARBA" id="ARBA00022692"/>
    </source>
</evidence>
<dbReference type="PANTHER" id="PTHR33445:SF1">
    <property type="entry name" value="ATP SYNTHASE SUBUNIT B"/>
    <property type="match status" value="1"/>
</dbReference>
<evidence type="ECO:0000256" key="9">
    <source>
        <dbReference type="ARBA" id="ARBA00023310"/>
    </source>
</evidence>
<evidence type="ECO:0000256" key="7">
    <source>
        <dbReference type="ARBA" id="ARBA00023065"/>
    </source>
</evidence>
<keyword evidence="5 12" id="KW-0375">Hydrogen ion transport</keyword>
<protein>
    <submittedName>
        <fullName evidence="15">ATP synthase F0 subunit B</fullName>
    </submittedName>
</protein>
<evidence type="ECO:0000256" key="8">
    <source>
        <dbReference type="ARBA" id="ARBA00023136"/>
    </source>
</evidence>
<dbReference type="EMBL" id="JAFITA010000007">
    <property type="protein sequence ID" value="MBN4077405.1"/>
    <property type="molecule type" value="Genomic_DNA"/>
</dbReference>
<evidence type="ECO:0000256" key="3">
    <source>
        <dbReference type="ARBA" id="ARBA00022547"/>
    </source>
</evidence>
<keyword evidence="2 12" id="KW-0813">Transport</keyword>
<comment type="subcellular location">
    <subcellularLocation>
        <location evidence="11">Endomembrane system</location>
        <topology evidence="11">Single-pass membrane protein</topology>
    </subcellularLocation>
</comment>
<organism evidence="15 16">
    <name type="scientific">Sulfobacillus acidophilus</name>
    <dbReference type="NCBI Taxonomy" id="53633"/>
    <lineage>
        <taxon>Bacteria</taxon>
        <taxon>Bacillati</taxon>
        <taxon>Bacillota</taxon>
        <taxon>Clostridia</taxon>
        <taxon>Eubacteriales</taxon>
        <taxon>Clostridiales Family XVII. Incertae Sedis</taxon>
        <taxon>Sulfobacillus</taxon>
    </lineage>
</organism>
<keyword evidence="8 14" id="KW-0472">Membrane</keyword>
<evidence type="ECO:0000256" key="2">
    <source>
        <dbReference type="ARBA" id="ARBA00022448"/>
    </source>
</evidence>
<sequence length="178" mass="20471">MLDKIFGFLSVFLLSSFCLASNSNAKINWWKIGSEYADTPAFGWYIITFIIFVALVISAIKKPLLLYLQTRSNDIRQQIEEAKLAKKEANERLAQYEQRLLNLDNEIAKMQADFKRQGEKEKEDIKKLAKKIASQITKDAGNSILAEFNHAKDELKSQTAKIVIQEAQEKIKMRINEQ</sequence>
<keyword evidence="9" id="KW-0066">ATP synthesis</keyword>
<evidence type="ECO:0000313" key="16">
    <source>
        <dbReference type="Proteomes" id="UP000765003"/>
    </source>
</evidence>
<name>A0ABS3AWI0_9FIRM</name>
<evidence type="ECO:0000256" key="13">
    <source>
        <dbReference type="SAM" id="Coils"/>
    </source>
</evidence>
<gene>
    <name evidence="15" type="ORF">JYT19_00680</name>
</gene>
<keyword evidence="4 12" id="KW-0812">Transmembrane</keyword>
<dbReference type="PANTHER" id="PTHR33445">
    <property type="entry name" value="ATP SYNTHASE SUBUNIT B', CHLOROPLASTIC"/>
    <property type="match status" value="1"/>
</dbReference>
<proteinExistence type="inferred from homology"/>
<comment type="similarity">
    <text evidence="1 12">Belongs to the ATPase B chain family.</text>
</comment>
<evidence type="ECO:0000256" key="12">
    <source>
        <dbReference type="RuleBase" id="RU003848"/>
    </source>
</evidence>
<keyword evidence="7 12" id="KW-0406">Ion transport</keyword>
<feature type="transmembrane region" description="Helical" evidence="14">
    <location>
        <begin position="41"/>
        <end position="60"/>
    </location>
</feature>
<comment type="function">
    <text evidence="10">F(1)F(0) ATP synthase produces ATP from ADP in the presence of a proton or sodium gradient. F-type ATPases consist of two structural domains, F(1) containing the extramembraneous catalytic core and F(0) containing the membrane proton channel, linked together by a central stalk and a peripheral stalk. During catalysis, ATP synthesis in the catalytic domain of F(1) is coupled via a rotary mechanism of the central stalk subunits to proton translocation.</text>
</comment>
<dbReference type="CDD" id="cd06503">
    <property type="entry name" value="ATP-synt_Fo_b"/>
    <property type="match status" value="1"/>
</dbReference>
<keyword evidence="13" id="KW-0175">Coiled coil</keyword>
<comment type="caution">
    <text evidence="15">The sequence shown here is derived from an EMBL/GenBank/DDBJ whole genome shotgun (WGS) entry which is preliminary data.</text>
</comment>
<dbReference type="HAMAP" id="MF_01398">
    <property type="entry name" value="ATP_synth_b_bprime"/>
    <property type="match status" value="1"/>
</dbReference>
<evidence type="ECO:0000256" key="1">
    <source>
        <dbReference type="ARBA" id="ARBA00005513"/>
    </source>
</evidence>
<dbReference type="Proteomes" id="UP000765003">
    <property type="component" value="Unassembled WGS sequence"/>
</dbReference>
<keyword evidence="6 14" id="KW-1133">Transmembrane helix</keyword>
<evidence type="ECO:0000256" key="11">
    <source>
        <dbReference type="ARBA" id="ARBA00037847"/>
    </source>
</evidence>
<feature type="non-terminal residue" evidence="15">
    <location>
        <position position="178"/>
    </location>
</feature>
<dbReference type="InterPro" id="IPR050059">
    <property type="entry name" value="ATP_synthase_B_chain"/>
</dbReference>
<accession>A0ABS3AWI0</accession>
<keyword evidence="16" id="KW-1185">Reference proteome</keyword>
<evidence type="ECO:0000256" key="6">
    <source>
        <dbReference type="ARBA" id="ARBA00022989"/>
    </source>
</evidence>
<evidence type="ECO:0000256" key="5">
    <source>
        <dbReference type="ARBA" id="ARBA00022781"/>
    </source>
</evidence>
<feature type="coiled-coil region" evidence="13">
    <location>
        <begin position="72"/>
        <end position="113"/>
    </location>
</feature>
<evidence type="ECO:0000313" key="15">
    <source>
        <dbReference type="EMBL" id="MBN4077405.1"/>
    </source>
</evidence>
<evidence type="ECO:0000256" key="14">
    <source>
        <dbReference type="SAM" id="Phobius"/>
    </source>
</evidence>
<dbReference type="Pfam" id="PF00430">
    <property type="entry name" value="ATP-synt_B"/>
    <property type="match status" value="1"/>
</dbReference>